<evidence type="ECO:0000256" key="5">
    <source>
        <dbReference type="ARBA" id="ARBA00022958"/>
    </source>
</evidence>
<evidence type="ECO:0000256" key="1">
    <source>
        <dbReference type="ARBA" id="ARBA00004141"/>
    </source>
</evidence>
<keyword evidence="6 10" id="KW-1133">Transmembrane helix</keyword>
<evidence type="ECO:0000259" key="13">
    <source>
        <dbReference type="Pfam" id="PF23259"/>
    </source>
</evidence>
<dbReference type="OrthoDB" id="671744at2759"/>
<dbReference type="GO" id="GO:0006813">
    <property type="term" value="P:potassium ion transport"/>
    <property type="evidence" value="ECO:0007669"/>
    <property type="project" value="UniProtKB-KW"/>
</dbReference>
<dbReference type="GO" id="GO:0016020">
    <property type="term" value="C:membrane"/>
    <property type="evidence" value="ECO:0007669"/>
    <property type="project" value="UniProtKB-SubCell"/>
</dbReference>
<organism evidence="14 15">
    <name type="scientific">Solanum commersonii</name>
    <name type="common">Commerson's wild potato</name>
    <name type="synonym">Commerson's nightshade</name>
    <dbReference type="NCBI Taxonomy" id="4109"/>
    <lineage>
        <taxon>Eukaryota</taxon>
        <taxon>Viridiplantae</taxon>
        <taxon>Streptophyta</taxon>
        <taxon>Embryophyta</taxon>
        <taxon>Tracheophyta</taxon>
        <taxon>Spermatophyta</taxon>
        <taxon>Magnoliopsida</taxon>
        <taxon>eudicotyledons</taxon>
        <taxon>Gunneridae</taxon>
        <taxon>Pentapetalae</taxon>
        <taxon>asterids</taxon>
        <taxon>lamiids</taxon>
        <taxon>Solanales</taxon>
        <taxon>Solanaceae</taxon>
        <taxon>Solanoideae</taxon>
        <taxon>Solaneae</taxon>
        <taxon>Solanum</taxon>
    </lineage>
</organism>
<dbReference type="InterPro" id="IPR050794">
    <property type="entry name" value="CPA2_transporter"/>
</dbReference>
<feature type="transmembrane region" description="Helical" evidence="10">
    <location>
        <begin position="26"/>
        <end position="43"/>
    </location>
</feature>
<feature type="transmembrane region" description="Helical" evidence="10">
    <location>
        <begin position="84"/>
        <end position="104"/>
    </location>
</feature>
<accession>A0A9J5ZPN3</accession>
<evidence type="ECO:0000256" key="4">
    <source>
        <dbReference type="ARBA" id="ARBA00022692"/>
    </source>
</evidence>
<dbReference type="GO" id="GO:0015297">
    <property type="term" value="F:antiporter activity"/>
    <property type="evidence" value="ECO:0007669"/>
    <property type="project" value="InterPro"/>
</dbReference>
<keyword evidence="3" id="KW-0633">Potassium transport</keyword>
<feature type="domain" description="Cation/H(+) antiporter central" evidence="12">
    <location>
        <begin position="474"/>
        <end position="602"/>
    </location>
</feature>
<dbReference type="InterPro" id="IPR057290">
    <property type="entry name" value="CHX17_C"/>
</dbReference>
<evidence type="ECO:0000259" key="12">
    <source>
        <dbReference type="Pfam" id="PF23256"/>
    </source>
</evidence>
<feature type="transmembrane region" description="Helical" evidence="10">
    <location>
        <begin position="398"/>
        <end position="418"/>
    </location>
</feature>
<dbReference type="Pfam" id="PF23256">
    <property type="entry name" value="CHX17_2nd"/>
    <property type="match status" value="1"/>
</dbReference>
<keyword evidence="15" id="KW-1185">Reference proteome</keyword>
<evidence type="ECO:0008006" key="16">
    <source>
        <dbReference type="Google" id="ProtNLM"/>
    </source>
</evidence>
<dbReference type="InterPro" id="IPR038770">
    <property type="entry name" value="Na+/solute_symporter_sf"/>
</dbReference>
<dbReference type="PANTHER" id="PTHR32468:SF18">
    <property type="entry name" value="CATION_H(+) ANTIPORTER 1"/>
    <property type="match status" value="1"/>
</dbReference>
<dbReference type="Gene3D" id="3.40.50.12370">
    <property type="match status" value="1"/>
</dbReference>
<feature type="transmembrane region" description="Helical" evidence="10">
    <location>
        <begin position="215"/>
        <end position="236"/>
    </location>
</feature>
<dbReference type="GO" id="GO:1902600">
    <property type="term" value="P:proton transmembrane transport"/>
    <property type="evidence" value="ECO:0007669"/>
    <property type="project" value="InterPro"/>
</dbReference>
<comment type="caution">
    <text evidence="14">The sequence shown here is derived from an EMBL/GenBank/DDBJ whole genome shotgun (WGS) entry which is preliminary data.</text>
</comment>
<comment type="subcellular location">
    <subcellularLocation>
        <location evidence="1">Membrane</location>
        <topology evidence="1">Multi-pass membrane protein</topology>
    </subcellularLocation>
</comment>
<keyword evidence="5" id="KW-0630">Potassium</keyword>
<gene>
    <name evidence="14" type="ORF">H5410_013981</name>
</gene>
<evidence type="ECO:0000256" key="6">
    <source>
        <dbReference type="ARBA" id="ARBA00022989"/>
    </source>
</evidence>
<dbReference type="AlphaFoldDB" id="A0A9J5ZPN3"/>
<evidence type="ECO:0000256" key="3">
    <source>
        <dbReference type="ARBA" id="ARBA00022538"/>
    </source>
</evidence>
<sequence>MAAATEQMAAAGSCNQELFNPIISMGWQYSLILVISHILQILLRPLGQASPIVQILAGFLMGPSGFSRIKAVEEFFIQSYNSGYYEFMALIFRTIIMFLIGLETDFPYLMRNIRPASIIACGSSLGCTVFASAVTFLVFQETASHGSSFIMALMIIITLANAASPIVVRVAADLKFGTSETGKLAISSSLIADAYSVFLLFILSEFKSTSIAKWIFFFFLYFLIVGVVIVINMYLANWLNRRNRNKKYLGNTEIFILVAILYIAAMALEQLGFSSIIASFLIGSMFPRGGKAARTLLIKLTYPIHNFIFPIYFGNHGFRANITKLKNLRNFMVFSILILSSIGGKIVGTLAACFHLKIPYREGVLLSFMMNLKGHVDILALTIGLANDLVSSQNFYDVMIATIIVNTLIWGPIVAFMVRRESDIIGYRQIYFESHNPETELRILTCVHSPRPVATMLGLVAASRGPREVPITPYLMHLVELPGKKKTNLMYNQREDDELSDEDDYGGNDVVEINDAMDMFTSETGLLVQQIKAVSPFSRMHADVCNTAEDIRASIVVLPFHKHQRIDGKLENGKQGIRTTNQKVLRHAPCSVAILIDRGLTAGCLNPSGSDSLQHIAILFFGGPDDREALGFSKRLGMDHHVNLTIIRFLPSSSRGQISGVNIAHKTDDVLMAIPNDEVEKETDGAILADFHSRYVATGQVGYVEKVVENGADTASALRDMAEMYSLFIVGKDGRGHSILTTGMSDWEECPELGKVGDFLASPEFDISGSVLVVQQYRPSKNDDNDDDDK</sequence>
<dbReference type="PANTHER" id="PTHR32468">
    <property type="entry name" value="CATION/H + ANTIPORTER"/>
    <property type="match status" value="1"/>
</dbReference>
<feature type="transmembrane region" description="Helical" evidence="10">
    <location>
        <begin position="149"/>
        <end position="172"/>
    </location>
</feature>
<dbReference type="Gene3D" id="1.20.1530.20">
    <property type="match status" value="1"/>
</dbReference>
<feature type="transmembrane region" description="Helical" evidence="10">
    <location>
        <begin position="116"/>
        <end position="137"/>
    </location>
</feature>
<evidence type="ECO:0000256" key="7">
    <source>
        <dbReference type="ARBA" id="ARBA00023065"/>
    </source>
</evidence>
<evidence type="ECO:0000256" key="8">
    <source>
        <dbReference type="ARBA" id="ARBA00023136"/>
    </source>
</evidence>
<dbReference type="InterPro" id="IPR006153">
    <property type="entry name" value="Cation/H_exchanger_TM"/>
</dbReference>
<name>A0A9J5ZPN3_SOLCO</name>
<evidence type="ECO:0000313" key="15">
    <source>
        <dbReference type="Proteomes" id="UP000824120"/>
    </source>
</evidence>
<dbReference type="GO" id="GO:0012505">
    <property type="term" value="C:endomembrane system"/>
    <property type="evidence" value="ECO:0007669"/>
    <property type="project" value="TreeGrafter"/>
</dbReference>
<evidence type="ECO:0000256" key="10">
    <source>
        <dbReference type="SAM" id="Phobius"/>
    </source>
</evidence>
<keyword evidence="7" id="KW-0406">Ion transport</keyword>
<reference evidence="14 15" key="1">
    <citation type="submission" date="2020-09" db="EMBL/GenBank/DDBJ databases">
        <title>De no assembly of potato wild relative species, Solanum commersonii.</title>
        <authorList>
            <person name="Cho K."/>
        </authorList>
    </citation>
    <scope>NUCLEOTIDE SEQUENCE [LARGE SCALE GENOMIC DNA]</scope>
    <source>
        <strain evidence="14">LZ3.2</strain>
        <tissue evidence="14">Leaf</tissue>
    </source>
</reference>
<feature type="transmembrane region" description="Helical" evidence="10">
    <location>
        <begin position="296"/>
        <end position="313"/>
    </location>
</feature>
<proteinExistence type="inferred from homology"/>
<dbReference type="EMBL" id="JACXVP010000003">
    <property type="protein sequence ID" value="KAG5614157.1"/>
    <property type="molecule type" value="Genomic_DNA"/>
</dbReference>
<dbReference type="Pfam" id="PF00999">
    <property type="entry name" value="Na_H_Exchanger"/>
    <property type="match status" value="1"/>
</dbReference>
<keyword evidence="2" id="KW-0813">Transport</keyword>
<keyword evidence="4 10" id="KW-0812">Transmembrane</keyword>
<evidence type="ECO:0000256" key="2">
    <source>
        <dbReference type="ARBA" id="ARBA00022448"/>
    </source>
</evidence>
<protein>
    <recommendedName>
        <fullName evidence="16">Cation/H+ exchanger domain-containing protein</fullName>
    </recommendedName>
</protein>
<feature type="domain" description="Cation/H(+) antiporter C-terminal" evidence="13">
    <location>
        <begin position="616"/>
        <end position="778"/>
    </location>
</feature>
<dbReference type="Pfam" id="PF23259">
    <property type="entry name" value="CHX17_C"/>
    <property type="match status" value="1"/>
</dbReference>
<feature type="domain" description="Cation/H+ exchanger transmembrane" evidence="11">
    <location>
        <begin position="34"/>
        <end position="419"/>
    </location>
</feature>
<feature type="transmembrane region" description="Helical" evidence="10">
    <location>
        <begin position="184"/>
        <end position="203"/>
    </location>
</feature>
<dbReference type="Proteomes" id="UP000824120">
    <property type="component" value="Chromosome 3"/>
</dbReference>
<evidence type="ECO:0000259" key="11">
    <source>
        <dbReference type="Pfam" id="PF00999"/>
    </source>
</evidence>
<dbReference type="InterPro" id="IPR057291">
    <property type="entry name" value="CHX17_2nd"/>
</dbReference>
<dbReference type="GO" id="GO:0006885">
    <property type="term" value="P:regulation of pH"/>
    <property type="evidence" value="ECO:0007669"/>
    <property type="project" value="TreeGrafter"/>
</dbReference>
<evidence type="ECO:0000256" key="9">
    <source>
        <dbReference type="ARBA" id="ARBA00038341"/>
    </source>
</evidence>
<keyword evidence="8 10" id="KW-0472">Membrane</keyword>
<evidence type="ECO:0000313" key="14">
    <source>
        <dbReference type="EMBL" id="KAG5614157.1"/>
    </source>
</evidence>
<comment type="similarity">
    <text evidence="9">Belongs to the monovalent cation:proton antiporter 2 (CPA2) transporter (TC 2.A.37) family. CHX (TC 2.A.37.4) subfamily.</text>
</comment>
<feature type="transmembrane region" description="Helical" evidence="10">
    <location>
        <begin position="333"/>
        <end position="356"/>
    </location>
</feature>